<evidence type="ECO:0000313" key="12">
    <source>
        <dbReference type="EMBL" id="KAJ1914190.1"/>
    </source>
</evidence>
<comment type="caution">
    <text evidence="12">The sequence shown here is derived from an EMBL/GenBank/DDBJ whole genome shotgun (WGS) entry which is preliminary data.</text>
</comment>
<feature type="domain" description="ABC transporter" evidence="10">
    <location>
        <begin position="689"/>
        <end position="928"/>
    </location>
</feature>
<feature type="domain" description="ABC transmembrane type-1" evidence="11">
    <location>
        <begin position="343"/>
        <end position="625"/>
    </location>
</feature>
<keyword evidence="3 9" id="KW-0812">Transmembrane</keyword>
<evidence type="ECO:0000256" key="2">
    <source>
        <dbReference type="ARBA" id="ARBA00022448"/>
    </source>
</evidence>
<evidence type="ECO:0000256" key="1">
    <source>
        <dbReference type="ARBA" id="ARBA00004141"/>
    </source>
</evidence>
<dbReference type="InterPro" id="IPR011527">
    <property type="entry name" value="ABC1_TM_dom"/>
</dbReference>
<dbReference type="SUPFAM" id="SSF52540">
    <property type="entry name" value="P-loop containing nucleoside triphosphate hydrolases"/>
    <property type="match status" value="1"/>
</dbReference>
<dbReference type="AlphaFoldDB" id="A0A9W7ZR14"/>
<dbReference type="EMBL" id="JANBPT010000699">
    <property type="protein sequence ID" value="KAJ1914190.1"/>
    <property type="molecule type" value="Genomic_DNA"/>
</dbReference>
<sequence>MAAQFSFLSISSPPTQSATWPDVTSRVAALFLGPPLVLACYLALTVLLHSRCLVVPFRRAHLAMLGYSELPTSDLPPSAAADLSVSATITSINTGSYLKLADSTHQLRRFLSFTILYFDLVFLLFLCAIFQDKYTPADAYPTLSLIIAGHLARLIVWTWHLALTRPPLIAVLRVPFREVGAHVLLWCASAFLTSIALLAPRGDLSVRGTTAAAQTTTNYTIPNPWLVTSIYATQTALLTALLATDAVSYHLRHQSRKAATLAAAATLPLMVDLDDDDLDSDSVASAGHSASFLSQCEIRNPTVKFKPEVPPMSLADFFNRLRKFVPYLFTCQLPRSTYICVCLCFTMLFLGRYINLLAPIQYKVVVDHLTDRSLVFHDILVFVALRLLQGDIGILQTLHDFCWTPVSQATTRTVAVAIFRHLHSLPLEFHTNRKTGEILRIQDRGVSSIESLLSCILFKILPTMADIVIACLFFCLTFDLYFGGIVILTMTAYMGSTIVLTEWHKHYRRLSNNLDNEMEAKAVDSLLNHETVKHNSAEEFEVRVYTEAMQKYQGAEWMNVVSLNVLRCVQNCSMQLGMLLGCLLCTRRIMDGDMTVGDFVLYLSYLNQMYQPLNWLGNSYRLIQKNFVDMERMLDVLSEPAECGGPTAADFANHPTSALVDHTDRESAAQAPPSVVVDYTTETPVRGEIEFRDVAFSYDEYQPVLRDMSFKVPAGATVALVGPSGSGKSTLLKLLYRFYELDSGTILLDGRDIRTMPPHHLRSVLGMVPQDTALFNDSIRYNIQYGRAGQDFDAVTSSQIEAAARLAQIHFKIASLPEGYNTRVGERGARLSGGERQRVAIARTILKDPRVVLLDEATSALDTYTELKIQSALHNMTHNRTTLVVAHRLSTVVHADLILVIKDGCLVERGTHAELLANPEGVYFQLWMTQLREENNLLGHYDDADALIPPPPPAVVGPLGSTGCGATATAPSALSTVTSSLTAAASTAISPLVPSDNSRHDDLAIYSATSTDLDSSDELVETGRHPHWHPYTRGRLV</sequence>
<feature type="transmembrane region" description="Helical" evidence="9">
    <location>
        <begin position="110"/>
        <end position="131"/>
    </location>
</feature>
<dbReference type="PANTHER" id="PTHR24221:SF654">
    <property type="entry name" value="ATP-BINDING CASSETTE SUB-FAMILY B MEMBER 6"/>
    <property type="match status" value="1"/>
</dbReference>
<dbReference type="SMART" id="SM00382">
    <property type="entry name" value="AAA"/>
    <property type="match status" value="1"/>
</dbReference>
<keyword evidence="5 12" id="KW-0067">ATP-binding</keyword>
<evidence type="ECO:0000256" key="8">
    <source>
        <dbReference type="ARBA" id="ARBA00024363"/>
    </source>
</evidence>
<dbReference type="Gene3D" id="3.40.50.300">
    <property type="entry name" value="P-loop containing nucleotide triphosphate hydrolases"/>
    <property type="match status" value="1"/>
</dbReference>
<comment type="subcellular location">
    <subcellularLocation>
        <location evidence="1">Membrane</location>
        <topology evidence="1">Multi-pass membrane protein</topology>
    </subcellularLocation>
</comment>
<keyword evidence="2" id="KW-0813">Transport</keyword>
<dbReference type="GO" id="GO:0005774">
    <property type="term" value="C:vacuolar membrane"/>
    <property type="evidence" value="ECO:0007669"/>
    <property type="project" value="TreeGrafter"/>
</dbReference>
<comment type="similarity">
    <text evidence="8">Belongs to the ABC transporter superfamily. ABCB family. Heavy Metal importer (TC 3.A.1.210) subfamily.</text>
</comment>
<dbReference type="GO" id="GO:0016887">
    <property type="term" value="F:ATP hydrolysis activity"/>
    <property type="evidence" value="ECO:0007669"/>
    <property type="project" value="InterPro"/>
</dbReference>
<dbReference type="InterPro" id="IPR027417">
    <property type="entry name" value="P-loop_NTPase"/>
</dbReference>
<keyword evidence="13" id="KW-1185">Reference proteome</keyword>
<evidence type="ECO:0000256" key="9">
    <source>
        <dbReference type="SAM" id="Phobius"/>
    </source>
</evidence>
<feature type="transmembrane region" description="Helical" evidence="9">
    <location>
        <begin position="183"/>
        <end position="200"/>
    </location>
</feature>
<dbReference type="InterPro" id="IPR003593">
    <property type="entry name" value="AAA+_ATPase"/>
</dbReference>
<dbReference type="InterPro" id="IPR039421">
    <property type="entry name" value="Type_1_exporter"/>
</dbReference>
<dbReference type="InterPro" id="IPR003439">
    <property type="entry name" value="ABC_transporter-like_ATP-bd"/>
</dbReference>
<accession>A0A9W7ZR14</accession>
<dbReference type="Gene3D" id="1.20.1560.10">
    <property type="entry name" value="ABC transporter type 1, transmembrane domain"/>
    <property type="match status" value="1"/>
</dbReference>
<protein>
    <submittedName>
        <fullName evidence="12">ATP-binding cassette-type vacuolar membrane transporter Hmt1</fullName>
    </submittedName>
</protein>
<dbReference type="PANTHER" id="PTHR24221">
    <property type="entry name" value="ATP-BINDING CASSETTE SUB-FAMILY B"/>
    <property type="match status" value="1"/>
</dbReference>
<gene>
    <name evidence="12" type="primary">hmt1_2</name>
    <name evidence="12" type="ORF">IWQ60_008906</name>
</gene>
<evidence type="ECO:0000256" key="4">
    <source>
        <dbReference type="ARBA" id="ARBA00022741"/>
    </source>
</evidence>
<organism evidence="12 13">
    <name type="scientific">Tieghemiomyces parasiticus</name>
    <dbReference type="NCBI Taxonomy" id="78921"/>
    <lineage>
        <taxon>Eukaryota</taxon>
        <taxon>Fungi</taxon>
        <taxon>Fungi incertae sedis</taxon>
        <taxon>Zoopagomycota</taxon>
        <taxon>Kickxellomycotina</taxon>
        <taxon>Dimargaritomycetes</taxon>
        <taxon>Dimargaritales</taxon>
        <taxon>Dimargaritaceae</taxon>
        <taxon>Tieghemiomyces</taxon>
    </lineage>
</organism>
<evidence type="ECO:0000256" key="5">
    <source>
        <dbReference type="ARBA" id="ARBA00022840"/>
    </source>
</evidence>
<dbReference type="Pfam" id="PF00664">
    <property type="entry name" value="ABC_membrane"/>
    <property type="match status" value="1"/>
</dbReference>
<dbReference type="PROSITE" id="PS00211">
    <property type="entry name" value="ABC_TRANSPORTER_1"/>
    <property type="match status" value="1"/>
</dbReference>
<dbReference type="Pfam" id="PF00005">
    <property type="entry name" value="ABC_tran"/>
    <property type="match status" value="1"/>
</dbReference>
<dbReference type="GO" id="GO:0140359">
    <property type="term" value="F:ABC-type transporter activity"/>
    <property type="evidence" value="ECO:0007669"/>
    <property type="project" value="InterPro"/>
</dbReference>
<dbReference type="PROSITE" id="PS50929">
    <property type="entry name" value="ABC_TM1F"/>
    <property type="match status" value="1"/>
</dbReference>
<name>A0A9W7ZR14_9FUNG</name>
<dbReference type="GO" id="GO:0005524">
    <property type="term" value="F:ATP binding"/>
    <property type="evidence" value="ECO:0007669"/>
    <property type="project" value="UniProtKB-KW"/>
</dbReference>
<dbReference type="FunFam" id="3.40.50.300:FF:000287">
    <property type="entry name" value="Multidrug ABC transporter ATP-binding protein"/>
    <property type="match status" value="1"/>
</dbReference>
<feature type="transmembrane region" description="Helical" evidence="9">
    <location>
        <begin position="143"/>
        <end position="162"/>
    </location>
</feature>
<proteinExistence type="inferred from homology"/>
<evidence type="ECO:0000256" key="7">
    <source>
        <dbReference type="ARBA" id="ARBA00023136"/>
    </source>
</evidence>
<evidence type="ECO:0000256" key="6">
    <source>
        <dbReference type="ARBA" id="ARBA00022989"/>
    </source>
</evidence>
<dbReference type="InterPro" id="IPR036640">
    <property type="entry name" value="ABC1_TM_sf"/>
</dbReference>
<dbReference type="Proteomes" id="UP001150569">
    <property type="component" value="Unassembled WGS sequence"/>
</dbReference>
<feature type="transmembrane region" description="Helical" evidence="9">
    <location>
        <begin position="225"/>
        <end position="247"/>
    </location>
</feature>
<evidence type="ECO:0000259" key="11">
    <source>
        <dbReference type="PROSITE" id="PS50929"/>
    </source>
</evidence>
<dbReference type="SUPFAM" id="SSF90123">
    <property type="entry name" value="ABC transporter transmembrane region"/>
    <property type="match status" value="1"/>
</dbReference>
<keyword evidence="6 9" id="KW-1133">Transmembrane helix</keyword>
<dbReference type="InterPro" id="IPR017871">
    <property type="entry name" value="ABC_transporter-like_CS"/>
</dbReference>
<dbReference type="PROSITE" id="PS50893">
    <property type="entry name" value="ABC_TRANSPORTER_2"/>
    <property type="match status" value="1"/>
</dbReference>
<keyword evidence="7 9" id="KW-0472">Membrane</keyword>
<evidence type="ECO:0000313" key="13">
    <source>
        <dbReference type="Proteomes" id="UP001150569"/>
    </source>
</evidence>
<dbReference type="OrthoDB" id="6500128at2759"/>
<reference evidence="12" key="1">
    <citation type="submission" date="2022-07" db="EMBL/GenBank/DDBJ databases">
        <title>Phylogenomic reconstructions and comparative analyses of Kickxellomycotina fungi.</title>
        <authorList>
            <person name="Reynolds N.K."/>
            <person name="Stajich J.E."/>
            <person name="Barry K."/>
            <person name="Grigoriev I.V."/>
            <person name="Crous P."/>
            <person name="Smith M.E."/>
        </authorList>
    </citation>
    <scope>NUCLEOTIDE SEQUENCE</scope>
    <source>
        <strain evidence="12">RSA 861</strain>
    </source>
</reference>
<evidence type="ECO:0000259" key="10">
    <source>
        <dbReference type="PROSITE" id="PS50893"/>
    </source>
</evidence>
<feature type="transmembrane region" description="Helical" evidence="9">
    <location>
        <begin position="27"/>
        <end position="49"/>
    </location>
</feature>
<evidence type="ECO:0000256" key="3">
    <source>
        <dbReference type="ARBA" id="ARBA00022692"/>
    </source>
</evidence>
<keyword evidence="4" id="KW-0547">Nucleotide-binding</keyword>